<dbReference type="CDD" id="cd01644">
    <property type="entry name" value="RT_pepA17"/>
    <property type="match status" value="1"/>
</dbReference>
<protein>
    <submittedName>
        <fullName evidence="3">Gag-pol polyprotein</fullName>
    </submittedName>
</protein>
<proteinExistence type="predicted"/>
<accession>A0A0J7N541</accession>
<dbReference type="STRING" id="67767.A0A0J7N541"/>
<dbReference type="Gene3D" id="3.10.10.10">
    <property type="entry name" value="HIV Type 1 Reverse Transcriptase, subunit A, domain 1"/>
    <property type="match status" value="1"/>
</dbReference>
<reference evidence="3 4" key="1">
    <citation type="submission" date="2015-04" db="EMBL/GenBank/DDBJ databases">
        <title>Lasius niger genome sequencing.</title>
        <authorList>
            <person name="Konorov E.A."/>
            <person name="Nikitin M.A."/>
            <person name="Kirill M.V."/>
            <person name="Chang P."/>
        </authorList>
    </citation>
    <scope>NUCLEOTIDE SEQUENCE [LARGE SCALE GENOMIC DNA]</scope>
    <source>
        <tissue evidence="3">Whole</tissue>
    </source>
</reference>
<evidence type="ECO:0000256" key="1">
    <source>
        <dbReference type="SAM" id="MobiDB-lite"/>
    </source>
</evidence>
<dbReference type="InterPro" id="IPR043128">
    <property type="entry name" value="Rev_trsase/Diguanyl_cyclase"/>
</dbReference>
<evidence type="ECO:0000313" key="4">
    <source>
        <dbReference type="Proteomes" id="UP000036403"/>
    </source>
</evidence>
<name>A0A0J7N541_LASNI</name>
<dbReference type="InterPro" id="IPR000477">
    <property type="entry name" value="RT_dom"/>
</dbReference>
<dbReference type="CDD" id="cd00303">
    <property type="entry name" value="retropepsin_like"/>
    <property type="match status" value="1"/>
</dbReference>
<comment type="caution">
    <text evidence="3">The sequence shown here is derived from an EMBL/GenBank/DDBJ whole genome shotgun (WGS) entry which is preliminary data.</text>
</comment>
<sequence>MKTDSVADLRRIFHGVVSTKGALDGIGRPITDSSDLFIHLVVELLDSKTRREWESSLGKSAVPPTYDELSNFLQEQLTTQKALRSAAGEPSAKSGDKSNRSARANMVKSRGQESQRHCPICKKDHFLAYCEQYKKKSASERREIVSTHQRCWNCLGRHQVSECPSGKTCTRCSGRHHTTLHDAFSTTTSPSAVSSGTPATVHLAAQPSKECMPVLLATARVLVVDRAGTHHAVRALVDPGSETCLVAESLAQRLRLPRTPTSVAIFGVGGVQTGFSRGRLSLTLVARSGDFQMSISALVLPRLSVYGGAAEGDRRSWAHVEGLELADPDFFSRDPVELLLGADAYANMVLPDLRRGGPLEPIAQPTRLGWILMGAVGAHHATTMNSALQCSTVADLASAVRRFWEAEEPPSVAAPLSVEDRECEENFLRTHSRQPDGRYQVRLPTRPGMPDFSSTRRAASRMLATMRRRFGLDRAFRAKYEAFLQEYQSLNHMTLVDDRPHGDNVDRCYLLHHGILKGQGDESKIRVVFNGSSRTPSGTSLNDALYVGPNLLPVLSDVVTRWRRHRFVFIADIEKMYRQISVHPEDRRLQCILWTDGEQIREYELNTVTYGLACAPFLAIRVLRQLADDEKDRHPLGAETLHNDVYMDDVLTGASTLEAASHLRAEVDELCTAGGFPLRKWAANHAALLRDVPSEHQIRLATDAWLPSADHSVLGLRWCPSTDDFALTVRGPLSGPPTKRAILSQTARLFDPLGWIAPIVIRAKLIIQAAWIQHLEWDAPLATEEATAWNTLEKELPALEQVRIPRWFPCSDGTSTEIHGFSDASERAFAAVIYLQTVYNDQIHLSLVMAKTKVAPLKRVSLPRLELCGAALLSPCEVETYVANRVAEIQRVDPEARWRHVPGVDNPADCASRGVSPLELTQHKLWWNGPPFLQRDPAEWPTDPVVGSRPELPEQRPIKCLVNLDVPEPEELERFSSLRRLLRVSAWMWRWRRRCLSEQMAPNLEPGELESALVRWTRVAQSVAFQKEVSELSSGRPIPSRSPLQKLSPTLDEHGILRIGGRLKHALLSYDQRQPVILPSQSRLTYLVIDAAHRRTLHGGTQTTLAVVRQRY</sequence>
<dbReference type="EMBL" id="LBMM01009892">
    <property type="protein sequence ID" value="KMQ87810.1"/>
    <property type="molecule type" value="Genomic_DNA"/>
</dbReference>
<feature type="region of interest" description="Disordered" evidence="1">
    <location>
        <begin position="81"/>
        <end position="111"/>
    </location>
</feature>
<dbReference type="AlphaFoldDB" id="A0A0J7N541"/>
<dbReference type="InterPro" id="IPR043502">
    <property type="entry name" value="DNA/RNA_pol_sf"/>
</dbReference>
<dbReference type="PANTHER" id="PTHR47331">
    <property type="entry name" value="PHD-TYPE DOMAIN-CONTAINING PROTEIN"/>
    <property type="match status" value="1"/>
</dbReference>
<keyword evidence="4" id="KW-1185">Reference proteome</keyword>
<dbReference type="Pfam" id="PF00078">
    <property type="entry name" value="RVT_1"/>
    <property type="match status" value="1"/>
</dbReference>
<dbReference type="InterPro" id="IPR008042">
    <property type="entry name" value="Retrotrans_Pao"/>
</dbReference>
<dbReference type="PANTHER" id="PTHR47331:SF5">
    <property type="entry name" value="RIBONUCLEASE H"/>
    <property type="match status" value="1"/>
</dbReference>
<organism evidence="3 4">
    <name type="scientific">Lasius niger</name>
    <name type="common">Black garden ant</name>
    <dbReference type="NCBI Taxonomy" id="67767"/>
    <lineage>
        <taxon>Eukaryota</taxon>
        <taxon>Metazoa</taxon>
        <taxon>Ecdysozoa</taxon>
        <taxon>Arthropoda</taxon>
        <taxon>Hexapoda</taxon>
        <taxon>Insecta</taxon>
        <taxon>Pterygota</taxon>
        <taxon>Neoptera</taxon>
        <taxon>Endopterygota</taxon>
        <taxon>Hymenoptera</taxon>
        <taxon>Apocrita</taxon>
        <taxon>Aculeata</taxon>
        <taxon>Formicoidea</taxon>
        <taxon>Formicidae</taxon>
        <taxon>Formicinae</taxon>
        <taxon>Lasius</taxon>
        <taxon>Lasius</taxon>
    </lineage>
</organism>
<evidence type="ECO:0000259" key="2">
    <source>
        <dbReference type="Pfam" id="PF00078"/>
    </source>
</evidence>
<gene>
    <name evidence="3" type="ORF">RF55_12815</name>
</gene>
<dbReference type="Pfam" id="PF05380">
    <property type="entry name" value="Peptidase_A17"/>
    <property type="match status" value="1"/>
</dbReference>
<dbReference type="GO" id="GO:0071897">
    <property type="term" value="P:DNA biosynthetic process"/>
    <property type="evidence" value="ECO:0007669"/>
    <property type="project" value="UniProtKB-ARBA"/>
</dbReference>
<feature type="domain" description="Reverse transcriptase" evidence="2">
    <location>
        <begin position="535"/>
        <end position="677"/>
    </location>
</feature>
<dbReference type="Proteomes" id="UP000036403">
    <property type="component" value="Unassembled WGS sequence"/>
</dbReference>
<dbReference type="OrthoDB" id="7552912at2759"/>
<evidence type="ECO:0000313" key="3">
    <source>
        <dbReference type="EMBL" id="KMQ87810.1"/>
    </source>
</evidence>
<dbReference type="Gene3D" id="3.30.70.270">
    <property type="match status" value="1"/>
</dbReference>
<dbReference type="SUPFAM" id="SSF56672">
    <property type="entry name" value="DNA/RNA polymerases"/>
    <property type="match status" value="1"/>
</dbReference>
<dbReference type="PaxDb" id="67767-A0A0J7N541"/>